<organism evidence="1 2">
    <name type="scientific">Mycena alexandri</name>
    <dbReference type="NCBI Taxonomy" id="1745969"/>
    <lineage>
        <taxon>Eukaryota</taxon>
        <taxon>Fungi</taxon>
        <taxon>Dikarya</taxon>
        <taxon>Basidiomycota</taxon>
        <taxon>Agaricomycotina</taxon>
        <taxon>Agaricomycetes</taxon>
        <taxon>Agaricomycetidae</taxon>
        <taxon>Agaricales</taxon>
        <taxon>Marasmiineae</taxon>
        <taxon>Mycenaceae</taxon>
        <taxon>Mycena</taxon>
    </lineage>
</organism>
<comment type="caution">
    <text evidence="1">The sequence shown here is derived from an EMBL/GenBank/DDBJ whole genome shotgun (WGS) entry which is preliminary data.</text>
</comment>
<reference evidence="1" key="1">
    <citation type="submission" date="2023-03" db="EMBL/GenBank/DDBJ databases">
        <title>Massive genome expansion in bonnet fungi (Mycena s.s.) driven by repeated elements and novel gene families across ecological guilds.</title>
        <authorList>
            <consortium name="Lawrence Berkeley National Laboratory"/>
            <person name="Harder C.B."/>
            <person name="Miyauchi S."/>
            <person name="Viragh M."/>
            <person name="Kuo A."/>
            <person name="Thoen E."/>
            <person name="Andreopoulos B."/>
            <person name="Lu D."/>
            <person name="Skrede I."/>
            <person name="Drula E."/>
            <person name="Henrissat B."/>
            <person name="Morin E."/>
            <person name="Kohler A."/>
            <person name="Barry K."/>
            <person name="LaButti K."/>
            <person name="Morin E."/>
            <person name="Salamov A."/>
            <person name="Lipzen A."/>
            <person name="Mereny Z."/>
            <person name="Hegedus B."/>
            <person name="Baldrian P."/>
            <person name="Stursova M."/>
            <person name="Weitz H."/>
            <person name="Taylor A."/>
            <person name="Grigoriev I.V."/>
            <person name="Nagy L.G."/>
            <person name="Martin F."/>
            <person name="Kauserud H."/>
        </authorList>
    </citation>
    <scope>NUCLEOTIDE SEQUENCE</scope>
    <source>
        <strain evidence="1">CBHHK200</strain>
    </source>
</reference>
<evidence type="ECO:0000313" key="1">
    <source>
        <dbReference type="EMBL" id="KAJ7030392.1"/>
    </source>
</evidence>
<keyword evidence="2" id="KW-1185">Reference proteome</keyword>
<name>A0AAD6SND4_9AGAR</name>
<dbReference type="AlphaFoldDB" id="A0AAD6SND4"/>
<dbReference type="EMBL" id="JARJCM010000091">
    <property type="protein sequence ID" value="KAJ7030392.1"/>
    <property type="molecule type" value="Genomic_DNA"/>
</dbReference>
<gene>
    <name evidence="1" type="ORF">C8F04DRAFT_1186806</name>
</gene>
<evidence type="ECO:0000313" key="2">
    <source>
        <dbReference type="Proteomes" id="UP001218188"/>
    </source>
</evidence>
<accession>A0AAD6SND4</accession>
<protein>
    <submittedName>
        <fullName evidence="1">Uncharacterized protein</fullName>
    </submittedName>
</protein>
<proteinExistence type="predicted"/>
<sequence>MSDDDASAAPQEPPDLSLLQTMYFTRLLSVLKRDIILVQPGNVSTQAGTEQAPLVLPPTCWRGAEGGGDQCHGWKLLTPSYDALGDDKLRRVYMLAALLLSAQDVQAGTFASLSVVRSPSTAARLVRSRTKLARCLHHLIGRRRGRWRGWGVFGPVAEVERVVCGICALRELQRGPSETKRTYLSKPCIWGEPGFGQTWYEPIIAPWTVHFGGRGHIGLEVSSCRRVRKTGWEEKSRGTRCLPLI</sequence>
<dbReference type="Proteomes" id="UP001218188">
    <property type="component" value="Unassembled WGS sequence"/>
</dbReference>